<dbReference type="GO" id="GO:0006357">
    <property type="term" value="P:regulation of transcription by RNA polymerase II"/>
    <property type="evidence" value="ECO:0007669"/>
    <property type="project" value="TreeGrafter"/>
</dbReference>
<evidence type="ECO:0000313" key="3">
    <source>
        <dbReference type="EMBL" id="GFR94710.1"/>
    </source>
</evidence>
<dbReference type="InterPro" id="IPR006578">
    <property type="entry name" value="MADF-dom"/>
</dbReference>
<sequence length="264" mass="29927">MFQISSVLREFSEQLIAEVRKRPCLYNKHIRDYKDRSKQENAWQEVADILGIANDLAKKRWTNIRSSYCRSKNKQGQAPFYLAPCMSFIDPYLTPWPVNSSGASVSASPSEPDVQGEEDSQSDSSLPLMSPPTRSRSPSPQSPLHSPAVNRHVREFPPKKKRPRNTNSFETEDWQESAKAFFMTQCASANAVKGAAASTSGSTSSAGTEQKNPDWEYLKGLLPQIEQLEKRNRRLYFQKISNLLFTMLDEQDDAAEEREVKPAY</sequence>
<dbReference type="InterPro" id="IPR039353">
    <property type="entry name" value="TF_Adf1"/>
</dbReference>
<evidence type="ECO:0000313" key="4">
    <source>
        <dbReference type="Proteomes" id="UP000762676"/>
    </source>
</evidence>
<dbReference type="GO" id="GO:0005667">
    <property type="term" value="C:transcription regulator complex"/>
    <property type="evidence" value="ECO:0007669"/>
    <property type="project" value="TreeGrafter"/>
</dbReference>
<evidence type="ECO:0000256" key="1">
    <source>
        <dbReference type="SAM" id="MobiDB-lite"/>
    </source>
</evidence>
<dbReference type="Proteomes" id="UP000762676">
    <property type="component" value="Unassembled WGS sequence"/>
</dbReference>
<proteinExistence type="predicted"/>
<feature type="domain" description="MADF" evidence="2">
    <location>
        <begin position="14"/>
        <end position="94"/>
    </location>
</feature>
<feature type="compositionally biased region" description="Low complexity" evidence="1">
    <location>
        <begin position="124"/>
        <end position="147"/>
    </location>
</feature>
<dbReference type="SMART" id="SM00595">
    <property type="entry name" value="MADF"/>
    <property type="match status" value="1"/>
</dbReference>
<protein>
    <submittedName>
        <fullName evidence="3">CG3919, isoform B</fullName>
    </submittedName>
</protein>
<keyword evidence="4" id="KW-1185">Reference proteome</keyword>
<organism evidence="3 4">
    <name type="scientific">Elysia marginata</name>
    <dbReference type="NCBI Taxonomy" id="1093978"/>
    <lineage>
        <taxon>Eukaryota</taxon>
        <taxon>Metazoa</taxon>
        <taxon>Spiralia</taxon>
        <taxon>Lophotrochozoa</taxon>
        <taxon>Mollusca</taxon>
        <taxon>Gastropoda</taxon>
        <taxon>Heterobranchia</taxon>
        <taxon>Euthyneura</taxon>
        <taxon>Panpulmonata</taxon>
        <taxon>Sacoglossa</taxon>
        <taxon>Placobranchoidea</taxon>
        <taxon>Plakobranchidae</taxon>
        <taxon>Elysia</taxon>
    </lineage>
</organism>
<dbReference type="GO" id="GO:0005634">
    <property type="term" value="C:nucleus"/>
    <property type="evidence" value="ECO:0007669"/>
    <property type="project" value="TreeGrafter"/>
</dbReference>
<evidence type="ECO:0000259" key="2">
    <source>
        <dbReference type="PROSITE" id="PS51029"/>
    </source>
</evidence>
<gene>
    <name evidence="3" type="ORF">ElyMa_000925900</name>
</gene>
<dbReference type="EMBL" id="BMAT01001888">
    <property type="protein sequence ID" value="GFR94710.1"/>
    <property type="molecule type" value="Genomic_DNA"/>
</dbReference>
<feature type="compositionally biased region" description="Low complexity" evidence="1">
    <location>
        <begin position="100"/>
        <end position="110"/>
    </location>
</feature>
<accession>A0AAV4HD24</accession>
<feature type="region of interest" description="Disordered" evidence="1">
    <location>
        <begin position="100"/>
        <end position="172"/>
    </location>
</feature>
<name>A0AAV4HD24_9GAST</name>
<reference evidence="3 4" key="1">
    <citation type="journal article" date="2021" name="Elife">
        <title>Chloroplast acquisition without the gene transfer in kleptoplastic sea slugs, Plakobranchus ocellatus.</title>
        <authorList>
            <person name="Maeda T."/>
            <person name="Takahashi S."/>
            <person name="Yoshida T."/>
            <person name="Shimamura S."/>
            <person name="Takaki Y."/>
            <person name="Nagai Y."/>
            <person name="Toyoda A."/>
            <person name="Suzuki Y."/>
            <person name="Arimoto A."/>
            <person name="Ishii H."/>
            <person name="Satoh N."/>
            <person name="Nishiyama T."/>
            <person name="Hasebe M."/>
            <person name="Maruyama T."/>
            <person name="Minagawa J."/>
            <person name="Obokata J."/>
            <person name="Shigenobu S."/>
        </authorList>
    </citation>
    <scope>NUCLEOTIDE SEQUENCE [LARGE SCALE GENOMIC DNA]</scope>
</reference>
<dbReference type="PROSITE" id="PS51029">
    <property type="entry name" value="MADF"/>
    <property type="match status" value="1"/>
</dbReference>
<dbReference type="PANTHER" id="PTHR12243">
    <property type="entry name" value="MADF DOMAIN TRANSCRIPTION FACTOR"/>
    <property type="match status" value="1"/>
</dbReference>
<dbReference type="AlphaFoldDB" id="A0AAV4HD24"/>
<dbReference type="PANTHER" id="PTHR12243:SF60">
    <property type="entry name" value="SI:CH211-15D5.12-RELATED"/>
    <property type="match status" value="1"/>
</dbReference>
<comment type="caution">
    <text evidence="3">The sequence shown here is derived from an EMBL/GenBank/DDBJ whole genome shotgun (WGS) entry which is preliminary data.</text>
</comment>
<dbReference type="Pfam" id="PF10545">
    <property type="entry name" value="MADF_DNA_bdg"/>
    <property type="match status" value="1"/>
</dbReference>